<accession>A0ABR2EZK0</accession>
<comment type="caution">
    <text evidence="1">The sequence shown here is derived from an EMBL/GenBank/DDBJ whole genome shotgun (WGS) entry which is preliminary data.</text>
</comment>
<sequence>MSFTIMALQRWEICVEMVKLVIEFVIDVAEAFWIVTRQSDSDHSVVTMMRSPSFADSSLLFLGFLLP</sequence>
<organism evidence="1 2">
    <name type="scientific">Hibiscus sabdariffa</name>
    <name type="common">roselle</name>
    <dbReference type="NCBI Taxonomy" id="183260"/>
    <lineage>
        <taxon>Eukaryota</taxon>
        <taxon>Viridiplantae</taxon>
        <taxon>Streptophyta</taxon>
        <taxon>Embryophyta</taxon>
        <taxon>Tracheophyta</taxon>
        <taxon>Spermatophyta</taxon>
        <taxon>Magnoliopsida</taxon>
        <taxon>eudicotyledons</taxon>
        <taxon>Gunneridae</taxon>
        <taxon>Pentapetalae</taxon>
        <taxon>rosids</taxon>
        <taxon>malvids</taxon>
        <taxon>Malvales</taxon>
        <taxon>Malvaceae</taxon>
        <taxon>Malvoideae</taxon>
        <taxon>Hibiscus</taxon>
    </lineage>
</organism>
<proteinExistence type="predicted"/>
<keyword evidence="2" id="KW-1185">Reference proteome</keyword>
<dbReference type="PANTHER" id="PTHR37705">
    <property type="entry name" value="BNAA08G11710D PROTEIN"/>
    <property type="match status" value="1"/>
</dbReference>
<dbReference type="EMBL" id="JBBPBM010000009">
    <property type="protein sequence ID" value="KAK8568142.1"/>
    <property type="molecule type" value="Genomic_DNA"/>
</dbReference>
<protein>
    <submittedName>
        <fullName evidence="1">Uncharacterized protein</fullName>
    </submittedName>
</protein>
<evidence type="ECO:0000313" key="2">
    <source>
        <dbReference type="Proteomes" id="UP001472677"/>
    </source>
</evidence>
<dbReference type="Proteomes" id="UP001472677">
    <property type="component" value="Unassembled WGS sequence"/>
</dbReference>
<reference evidence="1 2" key="1">
    <citation type="journal article" date="2024" name="G3 (Bethesda)">
        <title>Genome assembly of Hibiscus sabdariffa L. provides insights into metabolisms of medicinal natural products.</title>
        <authorList>
            <person name="Kim T."/>
        </authorList>
    </citation>
    <scope>NUCLEOTIDE SEQUENCE [LARGE SCALE GENOMIC DNA]</scope>
    <source>
        <strain evidence="1">TK-2024</strain>
        <tissue evidence="1">Old leaves</tissue>
    </source>
</reference>
<dbReference type="PANTHER" id="PTHR37705:SF1">
    <property type="entry name" value="TRANSMEMBRANE PROTEIN"/>
    <property type="match status" value="1"/>
</dbReference>
<name>A0ABR2EZK0_9ROSI</name>
<evidence type="ECO:0000313" key="1">
    <source>
        <dbReference type="EMBL" id="KAK8568142.1"/>
    </source>
</evidence>
<gene>
    <name evidence="1" type="ORF">V6N12_006703</name>
</gene>